<evidence type="ECO:0000313" key="2">
    <source>
        <dbReference type="EMBL" id="JAV85604.1"/>
    </source>
</evidence>
<keyword evidence="1" id="KW-0812">Transmembrane</keyword>
<sequence>MTNKTTALIRNKATITIEGITISSISFDTVMIPTLFVLLGEVVIVSLMDSVALQKARTLKKKSLPARISHAYHADFKKKGVEKKFNLTIKNAKYLQSFQAQHLLL</sequence>
<keyword evidence="1" id="KW-1133">Transmembrane helix</keyword>
<proteinExistence type="predicted"/>
<dbReference type="AlphaFoldDB" id="A0A1Y1MIR1"/>
<keyword evidence="1" id="KW-0472">Membrane</keyword>
<feature type="transmembrane region" description="Helical" evidence="1">
    <location>
        <begin position="30"/>
        <end position="53"/>
    </location>
</feature>
<protein>
    <submittedName>
        <fullName evidence="2">Uncharacterized protein</fullName>
    </submittedName>
</protein>
<evidence type="ECO:0000256" key="1">
    <source>
        <dbReference type="SAM" id="Phobius"/>
    </source>
</evidence>
<reference evidence="2" key="1">
    <citation type="journal article" date="2016" name="Sci. Rep.">
        <title>Molecular characterization of firefly nuptial gifts: a multi-omics approach sheds light on postcopulatory sexual selection.</title>
        <authorList>
            <person name="Al-Wathiqui N."/>
            <person name="Fallon T.R."/>
            <person name="South A."/>
            <person name="Weng J.K."/>
            <person name="Lewis S.M."/>
        </authorList>
    </citation>
    <scope>NUCLEOTIDE SEQUENCE</scope>
</reference>
<dbReference type="EMBL" id="GEZM01030355">
    <property type="protein sequence ID" value="JAV85604.1"/>
    <property type="molecule type" value="Transcribed_RNA"/>
</dbReference>
<accession>A0A1Y1MIR1</accession>
<organism evidence="2">
    <name type="scientific">Photinus pyralis</name>
    <name type="common">Common eastern firefly</name>
    <name type="synonym">Lampyris pyralis</name>
    <dbReference type="NCBI Taxonomy" id="7054"/>
    <lineage>
        <taxon>Eukaryota</taxon>
        <taxon>Metazoa</taxon>
        <taxon>Ecdysozoa</taxon>
        <taxon>Arthropoda</taxon>
        <taxon>Hexapoda</taxon>
        <taxon>Insecta</taxon>
        <taxon>Pterygota</taxon>
        <taxon>Neoptera</taxon>
        <taxon>Endopterygota</taxon>
        <taxon>Coleoptera</taxon>
        <taxon>Polyphaga</taxon>
        <taxon>Elateriformia</taxon>
        <taxon>Elateroidea</taxon>
        <taxon>Lampyridae</taxon>
        <taxon>Lampyrinae</taxon>
        <taxon>Photinus</taxon>
    </lineage>
</organism>
<name>A0A1Y1MIR1_PHOPY</name>